<evidence type="ECO:0000313" key="2">
    <source>
        <dbReference type="Proteomes" id="UP000001861"/>
    </source>
</evidence>
<dbReference type="OMA" id="HDICDIA"/>
<dbReference type="Proteomes" id="UP000001861">
    <property type="component" value="Unassembled WGS sequence"/>
</dbReference>
<dbReference type="InParanoid" id="A8N4B6"/>
<evidence type="ECO:0008006" key="3">
    <source>
        <dbReference type="Google" id="ProtNLM"/>
    </source>
</evidence>
<protein>
    <recommendedName>
        <fullName evidence="3">BTB domain-containing protein</fullName>
    </recommendedName>
</protein>
<dbReference type="Gene3D" id="3.30.710.10">
    <property type="entry name" value="Potassium Channel Kv1.1, Chain A"/>
    <property type="match status" value="1"/>
</dbReference>
<dbReference type="VEuPathDB" id="FungiDB:CC1G_09600"/>
<reference evidence="1 2" key="1">
    <citation type="journal article" date="2010" name="Proc. Natl. Acad. Sci. U.S.A.">
        <title>Insights into evolution of multicellular fungi from the assembled chromosomes of the mushroom Coprinopsis cinerea (Coprinus cinereus).</title>
        <authorList>
            <person name="Stajich J.E."/>
            <person name="Wilke S.K."/>
            <person name="Ahren D."/>
            <person name="Au C.H."/>
            <person name="Birren B.W."/>
            <person name="Borodovsky M."/>
            <person name="Burns C."/>
            <person name="Canback B."/>
            <person name="Casselton L.A."/>
            <person name="Cheng C.K."/>
            <person name="Deng J."/>
            <person name="Dietrich F.S."/>
            <person name="Fargo D.C."/>
            <person name="Farman M.L."/>
            <person name="Gathman A.C."/>
            <person name="Goldberg J."/>
            <person name="Guigo R."/>
            <person name="Hoegger P.J."/>
            <person name="Hooker J.B."/>
            <person name="Huggins A."/>
            <person name="James T.Y."/>
            <person name="Kamada T."/>
            <person name="Kilaru S."/>
            <person name="Kodira C."/>
            <person name="Kues U."/>
            <person name="Kupfer D."/>
            <person name="Kwan H.S."/>
            <person name="Lomsadze A."/>
            <person name="Li W."/>
            <person name="Lilly W.W."/>
            <person name="Ma L.J."/>
            <person name="Mackey A.J."/>
            <person name="Manning G."/>
            <person name="Martin F."/>
            <person name="Muraguchi H."/>
            <person name="Natvig D.O."/>
            <person name="Palmerini H."/>
            <person name="Ramesh M.A."/>
            <person name="Rehmeyer C.J."/>
            <person name="Roe B.A."/>
            <person name="Shenoy N."/>
            <person name="Stanke M."/>
            <person name="Ter-Hovhannisyan V."/>
            <person name="Tunlid A."/>
            <person name="Velagapudi R."/>
            <person name="Vision T.J."/>
            <person name="Zeng Q."/>
            <person name="Zolan M.E."/>
            <person name="Pukkila P.J."/>
        </authorList>
    </citation>
    <scope>NUCLEOTIDE SEQUENCE [LARGE SCALE GENOMIC DNA]</scope>
    <source>
        <strain evidence="2">Okayama-7 / 130 / ATCC MYA-4618 / FGSC 9003</strain>
    </source>
</reference>
<dbReference type="AlphaFoldDB" id="A8N4B6"/>
<dbReference type="OrthoDB" id="3184970at2759"/>
<dbReference type="InterPro" id="IPR011333">
    <property type="entry name" value="SKP1/BTB/POZ_sf"/>
</dbReference>
<proteinExistence type="predicted"/>
<sequence length="164" mass="18241">MPECPVDGCAIPVDVVLSSRDDVMIGAHKRNLELYTDGFPISDSVTDSLDPVKLTESEETIRLMMQFCHNQRRPSVVDLSIRTVVDLAEAAEKYLIDAAVDACSTALLAKEMPLRILRYAVVFNHPKIADEAAPFTIAYTMAEVDKVCRSNEIALLWVYCLTFS</sequence>
<dbReference type="EMBL" id="AACS02000003">
    <property type="protein sequence ID" value="EAU92079.1"/>
    <property type="molecule type" value="Genomic_DNA"/>
</dbReference>
<dbReference type="STRING" id="240176.A8N4B6"/>
<organism evidence="1 2">
    <name type="scientific">Coprinopsis cinerea (strain Okayama-7 / 130 / ATCC MYA-4618 / FGSC 9003)</name>
    <name type="common">Inky cap fungus</name>
    <name type="synonym">Hormographiella aspergillata</name>
    <dbReference type="NCBI Taxonomy" id="240176"/>
    <lineage>
        <taxon>Eukaryota</taxon>
        <taxon>Fungi</taxon>
        <taxon>Dikarya</taxon>
        <taxon>Basidiomycota</taxon>
        <taxon>Agaricomycotina</taxon>
        <taxon>Agaricomycetes</taxon>
        <taxon>Agaricomycetidae</taxon>
        <taxon>Agaricales</taxon>
        <taxon>Agaricineae</taxon>
        <taxon>Psathyrellaceae</taxon>
        <taxon>Coprinopsis</taxon>
    </lineage>
</organism>
<dbReference type="eggNOG" id="ENOG502RSF7">
    <property type="taxonomic scope" value="Eukaryota"/>
</dbReference>
<accession>A8N4B6</accession>
<dbReference type="GeneID" id="6006144"/>
<dbReference type="KEGG" id="cci:CC1G_09600"/>
<gene>
    <name evidence="1" type="ORF">CC1G_09600</name>
</gene>
<dbReference type="RefSeq" id="XP_001829711.1">
    <property type="nucleotide sequence ID" value="XM_001829659.1"/>
</dbReference>
<evidence type="ECO:0000313" key="1">
    <source>
        <dbReference type="EMBL" id="EAU92079.1"/>
    </source>
</evidence>
<comment type="caution">
    <text evidence="1">The sequence shown here is derived from an EMBL/GenBank/DDBJ whole genome shotgun (WGS) entry which is preliminary data.</text>
</comment>
<name>A8N4B6_COPC7</name>
<keyword evidence="2" id="KW-1185">Reference proteome</keyword>